<reference evidence="1 2" key="1">
    <citation type="submission" date="2015-04" db="EMBL/GenBank/DDBJ databases">
        <title>Draft genome of the roundworm Trichinella nativa.</title>
        <authorList>
            <person name="Mitreva M."/>
        </authorList>
    </citation>
    <scope>NUCLEOTIDE SEQUENCE [LARGE SCALE GENOMIC DNA]</scope>
    <source>
        <strain evidence="1 2">ISS45</strain>
    </source>
</reference>
<dbReference type="EMBL" id="LVZM01007789">
    <property type="protein sequence ID" value="OUC46071.1"/>
    <property type="molecule type" value="Genomic_DNA"/>
</dbReference>
<evidence type="ECO:0000313" key="2">
    <source>
        <dbReference type="Proteomes" id="UP000243006"/>
    </source>
</evidence>
<organism evidence="1 2">
    <name type="scientific">Trichinella nativa</name>
    <dbReference type="NCBI Taxonomy" id="6335"/>
    <lineage>
        <taxon>Eukaryota</taxon>
        <taxon>Metazoa</taxon>
        <taxon>Ecdysozoa</taxon>
        <taxon>Nematoda</taxon>
        <taxon>Enoplea</taxon>
        <taxon>Dorylaimia</taxon>
        <taxon>Trichinellida</taxon>
        <taxon>Trichinellidae</taxon>
        <taxon>Trichinella</taxon>
    </lineage>
</organism>
<evidence type="ECO:0000313" key="1">
    <source>
        <dbReference type="EMBL" id="OUC46071.1"/>
    </source>
</evidence>
<accession>A0A1Y3ELT4</accession>
<gene>
    <name evidence="1" type="ORF">D917_08013</name>
</gene>
<protein>
    <submittedName>
        <fullName evidence="1">Uncharacterized protein</fullName>
    </submittedName>
</protein>
<comment type="caution">
    <text evidence="1">The sequence shown here is derived from an EMBL/GenBank/DDBJ whole genome shotgun (WGS) entry which is preliminary data.</text>
</comment>
<dbReference type="Proteomes" id="UP000243006">
    <property type="component" value="Unassembled WGS sequence"/>
</dbReference>
<proteinExistence type="predicted"/>
<dbReference type="AlphaFoldDB" id="A0A1Y3ELT4"/>
<sequence length="91" mass="10312">MLGAFSRVCLRNTIFCEEWRVQVSAIACLIQASNAGALFVYTVLTTQQCCLQVHTHSTLPSCFKQQLYYKSNVAIKMSLKPIIMLYINAYL</sequence>
<name>A0A1Y3ELT4_9BILA</name>